<name>A0ABD3QPP4_9STRA</name>
<comment type="pathway">
    <text evidence="1">Cofactor biosynthesis; riboflavin biosynthesis.</text>
</comment>
<comment type="caution">
    <text evidence="5">The sequence shown here is derived from an EMBL/GenBank/DDBJ whole genome shotgun (WGS) entry which is preliminary data.</text>
</comment>
<dbReference type="InterPro" id="IPR024072">
    <property type="entry name" value="DHFR-like_dom_sf"/>
</dbReference>
<evidence type="ECO:0000313" key="5">
    <source>
        <dbReference type="EMBL" id="KAL3801961.1"/>
    </source>
</evidence>
<proteinExistence type="predicted"/>
<dbReference type="Pfam" id="PF01872">
    <property type="entry name" value="RibD_C"/>
    <property type="match status" value="1"/>
</dbReference>
<evidence type="ECO:0000259" key="4">
    <source>
        <dbReference type="Pfam" id="PF01872"/>
    </source>
</evidence>
<dbReference type="PANTHER" id="PTHR38011:SF7">
    <property type="entry name" value="2,5-DIAMINO-6-RIBOSYLAMINO-4(3H)-PYRIMIDINONE 5'-PHOSPHATE REDUCTASE"/>
    <property type="match status" value="1"/>
</dbReference>
<sequence length="482" mass="54507">MVSRALSPRRIPRLHHVKCLVYFCTSITWMQHQSILGECAVPSPGFDFPLVKDGVNPQLDIKDVKTGDAPSKVSNSGENVDELSETDCEAINSIISQLSSWMDAKRQRESNIRNQKSFEEKPHTYCRPFVTLAYAQTLDGMIAARVASRDYIDEQQTTSNLKLSCPQSFVLTHRLRNMHDAIMVGGSTFLLDAPRLNVRVSSKITRESMIEQQPIPVVLDTHLHSLQKLLWGKVIQNSSDGEEYRDHWMPKDMFPENIRAQNPVICCSSDAARLFLDYLELFQQQQTPLKKVDELPGQLNRQQKRVYVVTVYKMVDERNDHEGDLFLPIKISIQTTHDGRNRQKETLAQSDTTTTTTFTLLPCQIHKNCKMLDLEYTLGQLNKQLQIESVMVEGGASVLSSFLNKCLSANDGKTAENRFVDCVCATISASLIGMRGLPVFGEFDIFRGQDPDESTSEYPNPLVLRDGRFVTLGRDSIFLGRL</sequence>
<organism evidence="5 6">
    <name type="scientific">Cyclotella cryptica</name>
    <dbReference type="NCBI Taxonomy" id="29204"/>
    <lineage>
        <taxon>Eukaryota</taxon>
        <taxon>Sar</taxon>
        <taxon>Stramenopiles</taxon>
        <taxon>Ochrophyta</taxon>
        <taxon>Bacillariophyta</taxon>
        <taxon>Coscinodiscophyceae</taxon>
        <taxon>Thalassiosirophycidae</taxon>
        <taxon>Stephanodiscales</taxon>
        <taxon>Stephanodiscaceae</taxon>
        <taxon>Cyclotella</taxon>
    </lineage>
</organism>
<dbReference type="Proteomes" id="UP001516023">
    <property type="component" value="Unassembled WGS sequence"/>
</dbReference>
<evidence type="ECO:0000256" key="2">
    <source>
        <dbReference type="ARBA" id="ARBA00022857"/>
    </source>
</evidence>
<dbReference type="InterPro" id="IPR050765">
    <property type="entry name" value="Riboflavin_Biosynth_HTPR"/>
</dbReference>
<gene>
    <name evidence="5" type="ORF">HJC23_010305</name>
</gene>
<dbReference type="PANTHER" id="PTHR38011">
    <property type="entry name" value="DIHYDROFOLATE REDUCTASE FAMILY PROTEIN (AFU_ORTHOLOGUE AFUA_8G06820)"/>
    <property type="match status" value="1"/>
</dbReference>
<feature type="domain" description="Bacterial bifunctional deaminase-reductase C-terminal" evidence="4">
    <location>
        <begin position="128"/>
        <end position="224"/>
    </location>
</feature>
<protein>
    <recommendedName>
        <fullName evidence="4">Bacterial bifunctional deaminase-reductase C-terminal domain-containing protein</fullName>
    </recommendedName>
</protein>
<accession>A0ABD3QPP4</accession>
<dbReference type="GO" id="GO:0016491">
    <property type="term" value="F:oxidoreductase activity"/>
    <property type="evidence" value="ECO:0007669"/>
    <property type="project" value="UniProtKB-KW"/>
</dbReference>
<keyword evidence="6" id="KW-1185">Reference proteome</keyword>
<reference evidence="5 6" key="1">
    <citation type="journal article" date="2020" name="G3 (Bethesda)">
        <title>Improved Reference Genome for Cyclotella cryptica CCMP332, a Model for Cell Wall Morphogenesis, Salinity Adaptation, and Lipid Production in Diatoms (Bacillariophyta).</title>
        <authorList>
            <person name="Roberts W.R."/>
            <person name="Downey K.M."/>
            <person name="Ruck E.C."/>
            <person name="Traller J.C."/>
            <person name="Alverson A.J."/>
        </authorList>
    </citation>
    <scope>NUCLEOTIDE SEQUENCE [LARGE SCALE GENOMIC DNA]</scope>
    <source>
        <strain evidence="5 6">CCMP332</strain>
    </source>
</reference>
<evidence type="ECO:0000313" key="6">
    <source>
        <dbReference type="Proteomes" id="UP001516023"/>
    </source>
</evidence>
<dbReference type="EMBL" id="JABMIG020000023">
    <property type="protein sequence ID" value="KAL3801961.1"/>
    <property type="molecule type" value="Genomic_DNA"/>
</dbReference>
<dbReference type="SUPFAM" id="SSF53597">
    <property type="entry name" value="Dihydrofolate reductase-like"/>
    <property type="match status" value="2"/>
</dbReference>
<dbReference type="Gene3D" id="3.40.430.10">
    <property type="entry name" value="Dihydrofolate Reductase, subunit A"/>
    <property type="match status" value="1"/>
</dbReference>
<dbReference type="AlphaFoldDB" id="A0ABD3QPP4"/>
<evidence type="ECO:0000256" key="3">
    <source>
        <dbReference type="ARBA" id="ARBA00023002"/>
    </source>
</evidence>
<evidence type="ECO:0000256" key="1">
    <source>
        <dbReference type="ARBA" id="ARBA00005104"/>
    </source>
</evidence>
<keyword evidence="2" id="KW-0521">NADP</keyword>
<dbReference type="InterPro" id="IPR002734">
    <property type="entry name" value="RibDG_C"/>
</dbReference>
<keyword evidence="3" id="KW-0560">Oxidoreductase</keyword>